<organism evidence="2 3">
    <name type="scientific">Liparis tanakae</name>
    <name type="common">Tanaka's snailfish</name>
    <dbReference type="NCBI Taxonomy" id="230148"/>
    <lineage>
        <taxon>Eukaryota</taxon>
        <taxon>Metazoa</taxon>
        <taxon>Chordata</taxon>
        <taxon>Craniata</taxon>
        <taxon>Vertebrata</taxon>
        <taxon>Euteleostomi</taxon>
        <taxon>Actinopterygii</taxon>
        <taxon>Neopterygii</taxon>
        <taxon>Teleostei</taxon>
        <taxon>Neoteleostei</taxon>
        <taxon>Acanthomorphata</taxon>
        <taxon>Eupercaria</taxon>
        <taxon>Perciformes</taxon>
        <taxon>Cottioidei</taxon>
        <taxon>Cottales</taxon>
        <taxon>Liparidae</taxon>
        <taxon>Liparis</taxon>
    </lineage>
</organism>
<feature type="region of interest" description="Disordered" evidence="1">
    <location>
        <begin position="63"/>
        <end position="100"/>
    </location>
</feature>
<evidence type="ECO:0000313" key="2">
    <source>
        <dbReference type="EMBL" id="TNN67829.1"/>
    </source>
</evidence>
<proteinExistence type="predicted"/>
<accession>A0A4Z2HPQ7</accession>
<feature type="compositionally biased region" description="Polar residues" evidence="1">
    <location>
        <begin position="63"/>
        <end position="72"/>
    </location>
</feature>
<sequence length="200" mass="21083">MMPFLILHGTSLFYGVDELSALTQLLLQERHLMLQPEDAGQASQRLCVSAALAPGRAHAVNTASRNCTTSSHVSERSREISGSEGFNTSTPPGGGQSLFQLQSEPIVGPDGLLQALTEDPNLPQRPSGHETRVRLYRVAFGNAAQLVLRKGMMGLLAVAGEVVLDVAPCGVTELSLVVGKACPALGEQQSQTGPWAGGQK</sequence>
<comment type="caution">
    <text evidence="2">The sequence shown here is derived from an EMBL/GenBank/DDBJ whole genome shotgun (WGS) entry which is preliminary data.</text>
</comment>
<protein>
    <submittedName>
        <fullName evidence="2">Uncharacterized protein</fullName>
    </submittedName>
</protein>
<feature type="compositionally biased region" description="Polar residues" evidence="1">
    <location>
        <begin position="86"/>
        <end position="100"/>
    </location>
</feature>
<evidence type="ECO:0000256" key="1">
    <source>
        <dbReference type="SAM" id="MobiDB-lite"/>
    </source>
</evidence>
<evidence type="ECO:0000313" key="3">
    <source>
        <dbReference type="Proteomes" id="UP000314294"/>
    </source>
</evidence>
<dbReference type="EMBL" id="SRLO01000198">
    <property type="protein sequence ID" value="TNN67829.1"/>
    <property type="molecule type" value="Genomic_DNA"/>
</dbReference>
<keyword evidence="3" id="KW-1185">Reference proteome</keyword>
<reference evidence="2 3" key="1">
    <citation type="submission" date="2019-03" db="EMBL/GenBank/DDBJ databases">
        <title>First draft genome of Liparis tanakae, snailfish: a comprehensive survey of snailfish specific genes.</title>
        <authorList>
            <person name="Kim W."/>
            <person name="Song I."/>
            <person name="Jeong J.-H."/>
            <person name="Kim D."/>
            <person name="Kim S."/>
            <person name="Ryu S."/>
            <person name="Song J.Y."/>
            <person name="Lee S.K."/>
        </authorList>
    </citation>
    <scope>NUCLEOTIDE SEQUENCE [LARGE SCALE GENOMIC DNA]</scope>
    <source>
        <tissue evidence="2">Muscle</tissue>
    </source>
</reference>
<gene>
    <name evidence="2" type="ORF">EYF80_021983</name>
</gene>
<dbReference type="Proteomes" id="UP000314294">
    <property type="component" value="Unassembled WGS sequence"/>
</dbReference>
<name>A0A4Z2HPQ7_9TELE</name>
<dbReference type="AlphaFoldDB" id="A0A4Z2HPQ7"/>